<organism evidence="2 3">
    <name type="scientific">Trabulsiella guamensis ATCC 49490</name>
    <dbReference type="NCBI Taxonomy" id="1005994"/>
    <lineage>
        <taxon>Bacteria</taxon>
        <taxon>Pseudomonadati</taxon>
        <taxon>Pseudomonadota</taxon>
        <taxon>Gammaproteobacteria</taxon>
        <taxon>Enterobacterales</taxon>
        <taxon>Enterobacteriaceae</taxon>
        <taxon>Trabulsiella</taxon>
    </lineage>
</organism>
<dbReference type="InterPro" id="IPR010982">
    <property type="entry name" value="Lambda_DNA-bd_dom_sf"/>
</dbReference>
<reference evidence="3" key="1">
    <citation type="submission" date="2014-05" db="EMBL/GenBank/DDBJ databases">
        <title>ATOL: Assembling a taxonomically balanced genome-scale reconstruction of the evolutionary history of the Enterobacteriaceae.</title>
        <authorList>
            <person name="Plunkett G. III"/>
            <person name="Neeno-Eckwall E.C."/>
            <person name="Glasner J.D."/>
            <person name="Perna N.T."/>
        </authorList>
    </citation>
    <scope>NUCLEOTIDE SEQUENCE [LARGE SCALE GENOMIC DNA]</scope>
    <source>
        <strain evidence="3">ATCC 49490</strain>
    </source>
</reference>
<keyword evidence="3" id="KW-1185">Reference proteome</keyword>
<dbReference type="PROSITE" id="PS50943">
    <property type="entry name" value="HTH_CROC1"/>
    <property type="match status" value="1"/>
</dbReference>
<dbReference type="InterPro" id="IPR001387">
    <property type="entry name" value="Cro/C1-type_HTH"/>
</dbReference>
<dbReference type="EMBL" id="JMTB01000073">
    <property type="protein sequence ID" value="KFC07029.1"/>
    <property type="molecule type" value="Genomic_DNA"/>
</dbReference>
<sequence length="79" mass="8846">MQSPLRVLRKSQHLTLSHVAKMVGIDQSNLSRIERGQQKATPDVAERLVSLFPGQINELQILYPQRYMNQAGASDSAEV</sequence>
<proteinExistence type="predicted"/>
<dbReference type="SUPFAM" id="SSF47413">
    <property type="entry name" value="lambda repressor-like DNA-binding domains"/>
    <property type="match status" value="1"/>
</dbReference>
<dbReference type="AlphaFoldDB" id="A0A085A9Y4"/>
<evidence type="ECO:0000259" key="1">
    <source>
        <dbReference type="PROSITE" id="PS50943"/>
    </source>
</evidence>
<dbReference type="SMART" id="SM00530">
    <property type="entry name" value="HTH_XRE"/>
    <property type="match status" value="1"/>
</dbReference>
<dbReference type="CDD" id="cd00093">
    <property type="entry name" value="HTH_XRE"/>
    <property type="match status" value="1"/>
</dbReference>
<comment type="caution">
    <text evidence="2">The sequence shown here is derived from an EMBL/GenBank/DDBJ whole genome shotgun (WGS) entry which is preliminary data.</text>
</comment>
<protein>
    <submittedName>
        <fullName evidence="2">Phage DNA-binding protein</fullName>
    </submittedName>
</protein>
<dbReference type="GO" id="GO:0003677">
    <property type="term" value="F:DNA binding"/>
    <property type="evidence" value="ECO:0007669"/>
    <property type="project" value="UniProtKB-KW"/>
</dbReference>
<accession>A0A085A9Y4</accession>
<dbReference type="Proteomes" id="UP000028630">
    <property type="component" value="Unassembled WGS sequence"/>
</dbReference>
<evidence type="ECO:0000313" key="3">
    <source>
        <dbReference type="Proteomes" id="UP000028630"/>
    </source>
</evidence>
<feature type="domain" description="HTH cro/C1-type" evidence="1">
    <location>
        <begin position="5"/>
        <end position="59"/>
    </location>
</feature>
<dbReference type="Gene3D" id="1.10.260.40">
    <property type="entry name" value="lambda repressor-like DNA-binding domains"/>
    <property type="match status" value="1"/>
</dbReference>
<dbReference type="OrthoDB" id="6990178at2"/>
<dbReference type="RefSeq" id="WP_038156538.1">
    <property type="nucleotide sequence ID" value="NZ_JMTB01000073.1"/>
</dbReference>
<dbReference type="eggNOG" id="COG1396">
    <property type="taxonomic scope" value="Bacteria"/>
</dbReference>
<keyword evidence="2" id="KW-0238">DNA-binding</keyword>
<dbReference type="Pfam" id="PF01381">
    <property type="entry name" value="HTH_3"/>
    <property type="match status" value="1"/>
</dbReference>
<evidence type="ECO:0000313" key="2">
    <source>
        <dbReference type="EMBL" id="KFC07029.1"/>
    </source>
</evidence>
<name>A0A085A9Y4_9ENTR</name>
<gene>
    <name evidence="2" type="ORF">GTGU_02150</name>
</gene>